<dbReference type="Proteomes" id="UP001652581">
    <property type="component" value="Chromosome 22"/>
</dbReference>
<reference evidence="3" key="1">
    <citation type="submission" date="2025-08" db="UniProtKB">
        <authorList>
            <consortium name="RefSeq"/>
        </authorList>
    </citation>
    <scope>IDENTIFICATION</scope>
</reference>
<evidence type="ECO:0000313" key="3">
    <source>
        <dbReference type="RefSeq" id="XP_072803638.1"/>
    </source>
</evidence>
<feature type="region of interest" description="Disordered" evidence="1">
    <location>
        <begin position="33"/>
        <end position="55"/>
    </location>
</feature>
<proteinExistence type="predicted"/>
<evidence type="ECO:0000313" key="2">
    <source>
        <dbReference type="Proteomes" id="UP001652581"/>
    </source>
</evidence>
<keyword evidence="2" id="KW-1185">Reference proteome</keyword>
<accession>A0ABM5C4R1</accession>
<gene>
    <name evidence="3" type="primary">SMIM46</name>
</gene>
<name>A0ABM5C4R1_VICPA</name>
<sequence>MLPWQPAPPPLSPEALPRKPALRLCVFLVSLQREGSRESSEQPGMDLDSGRSWGGDSETTFQLWLQLLLWGHLIVRFLGYLRHTLLAPKPQPAP</sequence>
<evidence type="ECO:0000256" key="1">
    <source>
        <dbReference type="SAM" id="MobiDB-lite"/>
    </source>
</evidence>
<protein>
    <submittedName>
        <fullName evidence="3">Small integral membrane protein 46</fullName>
    </submittedName>
</protein>
<dbReference type="RefSeq" id="XP_072803638.1">
    <property type="nucleotide sequence ID" value="XM_072947537.1"/>
</dbReference>
<organism evidence="2 3">
    <name type="scientific">Vicugna pacos</name>
    <name type="common">Alpaca</name>
    <name type="synonym">Lama pacos</name>
    <dbReference type="NCBI Taxonomy" id="30538"/>
    <lineage>
        <taxon>Eukaryota</taxon>
        <taxon>Metazoa</taxon>
        <taxon>Chordata</taxon>
        <taxon>Craniata</taxon>
        <taxon>Vertebrata</taxon>
        <taxon>Euteleostomi</taxon>
        <taxon>Mammalia</taxon>
        <taxon>Eutheria</taxon>
        <taxon>Laurasiatheria</taxon>
        <taxon>Artiodactyla</taxon>
        <taxon>Tylopoda</taxon>
        <taxon>Camelidae</taxon>
        <taxon>Vicugna</taxon>
    </lineage>
</organism>
<dbReference type="GeneID" id="140688453"/>